<dbReference type="EMBL" id="FUYC01000015">
    <property type="protein sequence ID" value="SKA92064.1"/>
    <property type="molecule type" value="Genomic_DNA"/>
</dbReference>
<evidence type="ECO:0008006" key="3">
    <source>
        <dbReference type="Google" id="ProtNLM"/>
    </source>
</evidence>
<dbReference type="SUPFAM" id="SSF55729">
    <property type="entry name" value="Acyl-CoA N-acyltransferases (Nat)"/>
    <property type="match status" value="1"/>
</dbReference>
<accession>A0A1T4XRA7</accession>
<dbReference type="OrthoDB" id="5366188at2"/>
<reference evidence="1 2" key="1">
    <citation type="submission" date="2017-02" db="EMBL/GenBank/DDBJ databases">
        <authorList>
            <person name="Peterson S.W."/>
        </authorList>
    </citation>
    <scope>NUCLEOTIDE SEQUENCE [LARGE SCALE GENOMIC DNA]</scope>
    <source>
        <strain evidence="1 2">DSM 16080</strain>
    </source>
</reference>
<dbReference type="InterPro" id="IPR016181">
    <property type="entry name" value="Acyl_CoA_acyltransferase"/>
</dbReference>
<dbReference type="AlphaFoldDB" id="A0A1T4XRA7"/>
<organism evidence="1 2">
    <name type="scientific">Paucidesulfovibrio gracilis DSM 16080</name>
    <dbReference type="NCBI Taxonomy" id="1121449"/>
    <lineage>
        <taxon>Bacteria</taxon>
        <taxon>Pseudomonadati</taxon>
        <taxon>Thermodesulfobacteriota</taxon>
        <taxon>Desulfovibrionia</taxon>
        <taxon>Desulfovibrionales</taxon>
        <taxon>Desulfovibrionaceae</taxon>
        <taxon>Paucidesulfovibrio</taxon>
    </lineage>
</organism>
<sequence>MELVRAGDQNFESFWKQFVAEFGCPWRYTYGYLQYQRAYCGKHLLDDCSFIVVRDGVPLALVPLFLVDFPPCRQLGFGAGFAPSPFVHPETGKTHQRKILSRCYEELETIGLSTGAAKMRMLIDPATNPDSNYLQQQGFLDVSLASALLDLRQDPDTLHAGIRRRYKPMINKAKQNFVYVVSDFSSPDRELFDEYCEMHHKTAGRITRPLQSFEEQYSALLNDEGMLLGIKDGDSFVAISYFFHSALSCYYGSAADDPDYEGGIPLEHSIIWAAAEYYKQRGIPFFELGLQQFGQQLYDFPSKKDLGISFFKRGFGGRIVPMFRGVRYFDVRIAAHEIRENAEKYINSLQFE</sequence>
<proteinExistence type="predicted"/>
<gene>
    <name evidence="1" type="ORF">SAMN02745704_02382</name>
</gene>
<dbReference type="RefSeq" id="WP_078717927.1">
    <property type="nucleotide sequence ID" value="NZ_FUYC01000015.1"/>
</dbReference>
<dbReference type="Proteomes" id="UP000190027">
    <property type="component" value="Unassembled WGS sequence"/>
</dbReference>
<dbReference type="STRING" id="1121449.SAMN02745704_02382"/>
<protein>
    <recommendedName>
        <fullName evidence="3">Acetyltransferase (GNAT) domain-containing protein</fullName>
    </recommendedName>
</protein>
<name>A0A1T4XRA7_9BACT</name>
<evidence type="ECO:0000313" key="1">
    <source>
        <dbReference type="EMBL" id="SKA92064.1"/>
    </source>
</evidence>
<evidence type="ECO:0000313" key="2">
    <source>
        <dbReference type="Proteomes" id="UP000190027"/>
    </source>
</evidence>
<dbReference type="Gene3D" id="3.40.630.30">
    <property type="match status" value="1"/>
</dbReference>
<keyword evidence="2" id="KW-1185">Reference proteome</keyword>